<evidence type="ECO:0000313" key="10">
    <source>
        <dbReference type="Proteomes" id="UP000761534"/>
    </source>
</evidence>
<comment type="subcellular location">
    <subcellularLocation>
        <location evidence="2 7">Nucleus</location>
        <location evidence="2 7">Nucleolus</location>
    </subcellularLocation>
</comment>
<accession>A0A642VDX5</accession>
<proteinExistence type="inferred from homology"/>
<evidence type="ECO:0000313" key="9">
    <source>
        <dbReference type="EMBL" id="KAA8917595.1"/>
    </source>
</evidence>
<evidence type="ECO:0000256" key="1">
    <source>
        <dbReference type="ARBA" id="ARBA00002711"/>
    </source>
</evidence>
<dbReference type="VEuPathDB" id="FungiDB:TRICI_000288"/>
<feature type="region of interest" description="Disordered" evidence="8">
    <location>
        <begin position="83"/>
        <end position="115"/>
    </location>
</feature>
<dbReference type="Pfam" id="PF17075">
    <property type="entry name" value="RRT14"/>
    <property type="match status" value="1"/>
</dbReference>
<feature type="compositionally biased region" description="Basic and acidic residues" evidence="8">
    <location>
        <begin position="19"/>
        <end position="29"/>
    </location>
</feature>
<feature type="compositionally biased region" description="Basic residues" evidence="8">
    <location>
        <begin position="30"/>
        <end position="51"/>
    </location>
</feature>
<evidence type="ECO:0000256" key="3">
    <source>
        <dbReference type="ARBA" id="ARBA00007142"/>
    </source>
</evidence>
<evidence type="ECO:0000256" key="4">
    <source>
        <dbReference type="ARBA" id="ARBA00023015"/>
    </source>
</evidence>
<dbReference type="Proteomes" id="UP000761534">
    <property type="component" value="Unassembled WGS sequence"/>
</dbReference>
<feature type="region of interest" description="Disordered" evidence="8">
    <location>
        <begin position="19"/>
        <end position="51"/>
    </location>
</feature>
<keyword evidence="5 7" id="KW-0804">Transcription</keyword>
<comment type="function">
    <text evidence="1 7">Involved in ribosome biogenesis, probably through modulation of rDNA transcription.</text>
</comment>
<evidence type="ECO:0000256" key="6">
    <source>
        <dbReference type="ARBA" id="ARBA00023242"/>
    </source>
</evidence>
<evidence type="ECO:0000256" key="8">
    <source>
        <dbReference type="SAM" id="MobiDB-lite"/>
    </source>
</evidence>
<dbReference type="GO" id="GO:0005730">
    <property type="term" value="C:nucleolus"/>
    <property type="evidence" value="ECO:0007669"/>
    <property type="project" value="UniProtKB-SubCell"/>
</dbReference>
<evidence type="ECO:0000256" key="2">
    <source>
        <dbReference type="ARBA" id="ARBA00004604"/>
    </source>
</evidence>
<dbReference type="AlphaFoldDB" id="A0A642VDX5"/>
<dbReference type="OrthoDB" id="4094002at2759"/>
<reference evidence="9" key="1">
    <citation type="journal article" date="2019" name="G3 (Bethesda)">
        <title>Genome Assemblies of Two Rare Opportunistic Yeast Pathogens: Diutina rugosa (syn. Candida rugosa) and Trichomonascus ciferrii (syn. Candida ciferrii).</title>
        <authorList>
            <person name="Mixao V."/>
            <person name="Saus E."/>
            <person name="Hansen A.P."/>
            <person name="Lass-Florl C."/>
            <person name="Gabaldon T."/>
        </authorList>
    </citation>
    <scope>NUCLEOTIDE SEQUENCE</scope>
    <source>
        <strain evidence="9">CBS 4856</strain>
    </source>
</reference>
<evidence type="ECO:0000256" key="7">
    <source>
        <dbReference type="RuleBase" id="RU362137"/>
    </source>
</evidence>
<name>A0A642VDX5_9ASCO</name>
<comment type="similarity">
    <text evidence="3 7">Belongs to the RRT14 family.</text>
</comment>
<keyword evidence="4 7" id="KW-0805">Transcription regulation</keyword>
<keyword evidence="10" id="KW-1185">Reference proteome</keyword>
<gene>
    <name evidence="7" type="primary">RRT14</name>
    <name evidence="9" type="ORF">TRICI_000288</name>
</gene>
<organism evidence="9 10">
    <name type="scientific">Trichomonascus ciferrii</name>
    <dbReference type="NCBI Taxonomy" id="44093"/>
    <lineage>
        <taxon>Eukaryota</taxon>
        <taxon>Fungi</taxon>
        <taxon>Dikarya</taxon>
        <taxon>Ascomycota</taxon>
        <taxon>Saccharomycotina</taxon>
        <taxon>Dipodascomycetes</taxon>
        <taxon>Dipodascales</taxon>
        <taxon>Trichomonascaceae</taxon>
        <taxon>Trichomonascus</taxon>
        <taxon>Trichomonascus ciferrii complex</taxon>
    </lineage>
</organism>
<dbReference type="EMBL" id="SWFS01000026">
    <property type="protein sequence ID" value="KAA8917595.1"/>
    <property type="molecule type" value="Genomic_DNA"/>
</dbReference>
<evidence type="ECO:0000256" key="5">
    <source>
        <dbReference type="ARBA" id="ARBA00023163"/>
    </source>
</evidence>
<keyword evidence="6 7" id="KW-0539">Nucleus</keyword>
<sequence length="115" mass="13141">MGAEGVLERLLEKTLYSEEAKKERQGEVKRIKKMKVKKKPLPEKRNKKLTKSRNLVALETLDQKPEEIDVYSQEYLSQRNIKRATNSKSKKESAHNAPGLTPGLAPVDYEESDSD</sequence>
<protein>
    <recommendedName>
        <fullName evidence="7">Regulator of rDNA transcription 14</fullName>
    </recommendedName>
</protein>
<dbReference type="InterPro" id="IPR031404">
    <property type="entry name" value="Rrt14"/>
</dbReference>
<comment type="caution">
    <text evidence="9">The sequence shown here is derived from an EMBL/GenBank/DDBJ whole genome shotgun (WGS) entry which is preliminary data.</text>
</comment>